<dbReference type="RefSeq" id="WP_317121640.1">
    <property type="nucleotide sequence ID" value="NZ_JAWJBA010000002.1"/>
</dbReference>
<evidence type="ECO:0000313" key="7">
    <source>
        <dbReference type="EMBL" id="MDV2684408.1"/>
    </source>
</evidence>
<feature type="transmembrane region" description="Helical" evidence="6">
    <location>
        <begin position="159"/>
        <end position="175"/>
    </location>
</feature>
<reference evidence="7 8" key="1">
    <citation type="submission" date="2023-10" db="EMBL/GenBank/DDBJ databases">
        <title>Screening of Alkalihalobacillus lindianensis BZ-TG-R113 and Its Alleviation of Salt Stress on Rapeseed Growth.</title>
        <authorList>
            <person name="Zhao B."/>
            <person name="Guo T."/>
        </authorList>
    </citation>
    <scope>NUCLEOTIDE SEQUENCE [LARGE SCALE GENOMIC DNA]</scope>
    <source>
        <strain evidence="7 8">BZ-TG-R113</strain>
    </source>
</reference>
<dbReference type="Pfam" id="PF01943">
    <property type="entry name" value="Polysacc_synt"/>
    <property type="match status" value="1"/>
</dbReference>
<keyword evidence="2" id="KW-1003">Cell membrane</keyword>
<sequence>MKIIKSITWIFFANLLVSITKWLIVVLIAQFLIPEEVGKYSLAFAISAPITLFANMKLRSLYITENMPSFSEYIYVRNILSLLAFIILFLIAILVYPPYFSVIMLVGLSKILDLQSDMYYAIPHKNGKMDAIGKIMIIKHLLTLVTFSCVLLISKNLILSLSAQLITQILFLVLIEKKHFRGKYDGNVKDDNITKSKETIKNIILLGLPLGFVQMLVSFNTVFPRYLLEHFEPIEILGYFSAIIYILTIGNMMLNAISQIFLPSLSNKIAKNELKSFKKTVFVNLTIFSSLLGLIIIIFSLMLGESFLTIVYGSEYGNYTDILILMSCALAINFVSWNFDTALLSMRYISIQPKITTFILLINLFTSYYLIKNFGISGAAYTLIIINLIQLILRVYFVNKRLGALAKTS</sequence>
<evidence type="ECO:0000256" key="5">
    <source>
        <dbReference type="ARBA" id="ARBA00023136"/>
    </source>
</evidence>
<keyword evidence="5 6" id="KW-0472">Membrane</keyword>
<evidence type="ECO:0000256" key="4">
    <source>
        <dbReference type="ARBA" id="ARBA00022989"/>
    </source>
</evidence>
<dbReference type="PANTHER" id="PTHR30250:SF11">
    <property type="entry name" value="O-ANTIGEN TRANSPORTER-RELATED"/>
    <property type="match status" value="1"/>
</dbReference>
<dbReference type="InterPro" id="IPR002797">
    <property type="entry name" value="Polysacc_synth"/>
</dbReference>
<evidence type="ECO:0000256" key="1">
    <source>
        <dbReference type="ARBA" id="ARBA00004651"/>
    </source>
</evidence>
<feature type="transmembrane region" description="Helical" evidence="6">
    <location>
        <begin position="79"/>
        <end position="96"/>
    </location>
</feature>
<evidence type="ECO:0000256" key="2">
    <source>
        <dbReference type="ARBA" id="ARBA00022475"/>
    </source>
</evidence>
<feature type="transmembrane region" description="Helical" evidence="6">
    <location>
        <begin position="7"/>
        <end position="33"/>
    </location>
</feature>
<keyword evidence="8" id="KW-1185">Reference proteome</keyword>
<protein>
    <submittedName>
        <fullName evidence="7">Oligosaccharide flippase family protein</fullName>
    </submittedName>
</protein>
<keyword evidence="4 6" id="KW-1133">Transmembrane helix</keyword>
<dbReference type="InterPro" id="IPR050833">
    <property type="entry name" value="Poly_Biosynth_Transport"/>
</dbReference>
<comment type="caution">
    <text evidence="7">The sequence shown here is derived from an EMBL/GenBank/DDBJ whole genome shotgun (WGS) entry which is preliminary data.</text>
</comment>
<feature type="transmembrane region" description="Helical" evidence="6">
    <location>
        <begin position="377"/>
        <end position="397"/>
    </location>
</feature>
<feature type="transmembrane region" description="Helical" evidence="6">
    <location>
        <begin position="102"/>
        <end position="122"/>
    </location>
</feature>
<feature type="transmembrane region" description="Helical" evidence="6">
    <location>
        <begin position="39"/>
        <end position="58"/>
    </location>
</feature>
<dbReference type="EMBL" id="JAWJBA010000002">
    <property type="protein sequence ID" value="MDV2684408.1"/>
    <property type="molecule type" value="Genomic_DNA"/>
</dbReference>
<organism evidence="7 8">
    <name type="scientific">Alkalihalophilus lindianensis</name>
    <dbReference type="NCBI Taxonomy" id="1630542"/>
    <lineage>
        <taxon>Bacteria</taxon>
        <taxon>Bacillati</taxon>
        <taxon>Bacillota</taxon>
        <taxon>Bacilli</taxon>
        <taxon>Bacillales</taxon>
        <taxon>Bacillaceae</taxon>
        <taxon>Alkalihalophilus</taxon>
    </lineage>
</organism>
<feature type="transmembrane region" description="Helical" evidence="6">
    <location>
        <begin position="322"/>
        <end position="343"/>
    </location>
</feature>
<dbReference type="PANTHER" id="PTHR30250">
    <property type="entry name" value="PST FAMILY PREDICTED COLANIC ACID TRANSPORTER"/>
    <property type="match status" value="1"/>
</dbReference>
<evidence type="ECO:0000313" key="8">
    <source>
        <dbReference type="Proteomes" id="UP001287282"/>
    </source>
</evidence>
<gene>
    <name evidence="7" type="ORF">RYX56_08495</name>
</gene>
<name>A0ABU3XAT5_9BACI</name>
<accession>A0ABU3XAT5</accession>
<keyword evidence="3 6" id="KW-0812">Transmembrane</keyword>
<comment type="subcellular location">
    <subcellularLocation>
        <location evidence="1">Cell membrane</location>
        <topology evidence="1">Multi-pass membrane protein</topology>
    </subcellularLocation>
</comment>
<proteinExistence type="predicted"/>
<feature type="transmembrane region" description="Helical" evidence="6">
    <location>
        <begin position="203"/>
        <end position="224"/>
    </location>
</feature>
<evidence type="ECO:0000256" key="6">
    <source>
        <dbReference type="SAM" id="Phobius"/>
    </source>
</evidence>
<feature type="transmembrane region" description="Helical" evidence="6">
    <location>
        <begin position="134"/>
        <end position="153"/>
    </location>
</feature>
<evidence type="ECO:0000256" key="3">
    <source>
        <dbReference type="ARBA" id="ARBA00022692"/>
    </source>
</evidence>
<feature type="transmembrane region" description="Helical" evidence="6">
    <location>
        <begin position="236"/>
        <end position="262"/>
    </location>
</feature>
<feature type="transmembrane region" description="Helical" evidence="6">
    <location>
        <begin position="282"/>
        <end position="302"/>
    </location>
</feature>
<feature type="transmembrane region" description="Helical" evidence="6">
    <location>
        <begin position="355"/>
        <end position="371"/>
    </location>
</feature>
<dbReference type="Proteomes" id="UP001287282">
    <property type="component" value="Unassembled WGS sequence"/>
</dbReference>